<sequence length="246" mass="27021">MSFQEDQPETPVYSDIPPPAQLALPDPLPVQVPSSELQNPFLQSSSVHQGTFYVIFLPIVGGFVLAFLLGSAYNRFRAKSQARHANLADDSFDSDYTDSKDDPIVPINIIRHKTVAGQTRGIEVAGFRPVRSIKLPSNSHTKVFYQPHQGPAQVTTLHLKKQSDLGTPELPIRASLKRPVIRKNTSIVLDQFIQTGELPMMDAQTAPNSIYESGSNSYVSSRSISPAKSNYSYSQSPKRHAGSSVT</sequence>
<dbReference type="GeneID" id="70236161"/>
<reference evidence="3" key="1">
    <citation type="journal article" date="2021" name="Open Biol.">
        <title>Shared evolutionary footprints suggest mitochondrial oxidative damage underlies multiple complex I losses in fungi.</title>
        <authorList>
            <person name="Schikora-Tamarit M.A."/>
            <person name="Marcet-Houben M."/>
            <person name="Nosek J."/>
            <person name="Gabaldon T."/>
        </authorList>
    </citation>
    <scope>NUCLEOTIDE SEQUENCE</scope>
    <source>
        <strain evidence="3">CBS6075</strain>
    </source>
</reference>
<dbReference type="OrthoDB" id="3994139at2759"/>
<protein>
    <recommendedName>
        <fullName evidence="5">Transmembrane protein</fullName>
    </recommendedName>
</protein>
<evidence type="ECO:0000313" key="4">
    <source>
        <dbReference type="Proteomes" id="UP000769157"/>
    </source>
</evidence>
<reference evidence="3" key="2">
    <citation type="submission" date="2021-01" db="EMBL/GenBank/DDBJ databases">
        <authorList>
            <person name="Schikora-Tamarit M.A."/>
        </authorList>
    </citation>
    <scope>NUCLEOTIDE SEQUENCE</scope>
    <source>
        <strain evidence="3">CBS6075</strain>
    </source>
</reference>
<feature type="compositionally biased region" description="Basic residues" evidence="1">
    <location>
        <begin position="237"/>
        <end position="246"/>
    </location>
</feature>
<feature type="transmembrane region" description="Helical" evidence="2">
    <location>
        <begin position="52"/>
        <end position="73"/>
    </location>
</feature>
<accession>A0A9P8P662</accession>
<dbReference type="AlphaFoldDB" id="A0A9P8P662"/>
<keyword evidence="4" id="KW-1185">Reference proteome</keyword>
<keyword evidence="2" id="KW-1133">Transmembrane helix</keyword>
<feature type="region of interest" description="Disordered" evidence="1">
    <location>
        <begin position="214"/>
        <end position="246"/>
    </location>
</feature>
<name>A0A9P8P662_9ASCO</name>
<organism evidence="3 4">
    <name type="scientific">Ogataea philodendri</name>
    <dbReference type="NCBI Taxonomy" id="1378263"/>
    <lineage>
        <taxon>Eukaryota</taxon>
        <taxon>Fungi</taxon>
        <taxon>Dikarya</taxon>
        <taxon>Ascomycota</taxon>
        <taxon>Saccharomycotina</taxon>
        <taxon>Pichiomycetes</taxon>
        <taxon>Pichiales</taxon>
        <taxon>Pichiaceae</taxon>
        <taxon>Ogataea</taxon>
    </lineage>
</organism>
<evidence type="ECO:0000256" key="1">
    <source>
        <dbReference type="SAM" id="MobiDB-lite"/>
    </source>
</evidence>
<evidence type="ECO:0008006" key="5">
    <source>
        <dbReference type="Google" id="ProtNLM"/>
    </source>
</evidence>
<proteinExistence type="predicted"/>
<dbReference type="Proteomes" id="UP000769157">
    <property type="component" value="Unassembled WGS sequence"/>
</dbReference>
<comment type="caution">
    <text evidence="3">The sequence shown here is derived from an EMBL/GenBank/DDBJ whole genome shotgun (WGS) entry which is preliminary data.</text>
</comment>
<evidence type="ECO:0000256" key="2">
    <source>
        <dbReference type="SAM" id="Phobius"/>
    </source>
</evidence>
<gene>
    <name evidence="3" type="ORF">OGAPHI_004196</name>
</gene>
<dbReference type="EMBL" id="JAEUBE010000295">
    <property type="protein sequence ID" value="KAH3666007.1"/>
    <property type="molecule type" value="Genomic_DNA"/>
</dbReference>
<feature type="compositionally biased region" description="Polar residues" evidence="1">
    <location>
        <begin position="214"/>
        <end position="236"/>
    </location>
</feature>
<keyword evidence="2" id="KW-0472">Membrane</keyword>
<keyword evidence="2" id="KW-0812">Transmembrane</keyword>
<evidence type="ECO:0000313" key="3">
    <source>
        <dbReference type="EMBL" id="KAH3666007.1"/>
    </source>
</evidence>
<dbReference type="RefSeq" id="XP_046061211.1">
    <property type="nucleotide sequence ID" value="XM_046205247.1"/>
</dbReference>